<evidence type="ECO:0000256" key="3">
    <source>
        <dbReference type="ARBA" id="ARBA00022840"/>
    </source>
</evidence>
<evidence type="ECO:0000313" key="6">
    <source>
        <dbReference type="Proteomes" id="UP001201217"/>
    </source>
</evidence>
<evidence type="ECO:0000259" key="4">
    <source>
        <dbReference type="PROSITE" id="PS50893"/>
    </source>
</evidence>
<keyword evidence="2" id="KW-0547">Nucleotide-binding</keyword>
<dbReference type="CDD" id="cd03230">
    <property type="entry name" value="ABC_DR_subfamily_A"/>
    <property type="match status" value="1"/>
</dbReference>
<dbReference type="Proteomes" id="UP001201217">
    <property type="component" value="Unassembled WGS sequence"/>
</dbReference>
<dbReference type="Gene3D" id="3.40.50.300">
    <property type="entry name" value="P-loop containing nucleotide triphosphate hydrolases"/>
    <property type="match status" value="1"/>
</dbReference>
<proteinExistence type="predicted"/>
<protein>
    <submittedName>
        <fullName evidence="5">ABC transporter ATP-binding protein</fullName>
    </submittedName>
</protein>
<dbReference type="GO" id="GO:0005524">
    <property type="term" value="F:ATP binding"/>
    <property type="evidence" value="ECO:0007669"/>
    <property type="project" value="UniProtKB-KW"/>
</dbReference>
<evidence type="ECO:0000256" key="1">
    <source>
        <dbReference type="ARBA" id="ARBA00022448"/>
    </source>
</evidence>
<organism evidence="5 6">
    <name type="scientific">Maritalea mediterranea</name>
    <dbReference type="NCBI Taxonomy" id="2909667"/>
    <lineage>
        <taxon>Bacteria</taxon>
        <taxon>Pseudomonadati</taxon>
        <taxon>Pseudomonadota</taxon>
        <taxon>Alphaproteobacteria</taxon>
        <taxon>Hyphomicrobiales</taxon>
        <taxon>Devosiaceae</taxon>
        <taxon>Maritalea</taxon>
    </lineage>
</organism>
<keyword evidence="3 5" id="KW-0067">ATP-binding</keyword>
<accession>A0ABS9EDX8</accession>
<feature type="domain" description="ABC transporter" evidence="4">
    <location>
        <begin position="2"/>
        <end position="230"/>
    </location>
</feature>
<gene>
    <name evidence="5" type="ORF">L1I42_14000</name>
</gene>
<dbReference type="InterPro" id="IPR003439">
    <property type="entry name" value="ABC_transporter-like_ATP-bd"/>
</dbReference>
<dbReference type="PANTHER" id="PTHR42711">
    <property type="entry name" value="ABC TRANSPORTER ATP-BINDING PROTEIN"/>
    <property type="match status" value="1"/>
</dbReference>
<reference evidence="5 6" key="1">
    <citation type="submission" date="2022-01" db="EMBL/GenBank/DDBJ databases">
        <title>Maritalea mediterranea sp. nov., isolated from marine plastic residues from the Malva-rosa beach (Valencia, Spain).</title>
        <authorList>
            <person name="Vidal-Verdu A."/>
            <person name="Molina-Menor E."/>
            <person name="Pascual J."/>
            <person name="Pereto J."/>
            <person name="Porcar M."/>
        </authorList>
    </citation>
    <scope>NUCLEOTIDE SEQUENCE [LARGE SCALE GENOMIC DNA]</scope>
    <source>
        <strain evidence="5 6">P4.10X</strain>
    </source>
</reference>
<sequence>MIRVENLQFAYSGAKTDTLHGLDFTIDKGEIFGFLGPSGSGKSTTQKILIGLLKNYRGSIELMGKQVRDWDNSLYEHIGVSFELPNHYLKLTARENLEHFAGFYKHIEFSPETVLKWVDLHEDADKLTSDFSKGMKIRLNVARALMHNPQILFLDEPTSGLDPVNAKRIKDLVLDLRSKGTTIFTTTHNMSLADQLCDRVAFITNGKISTIDAPEKLKAKYGKRSVRVDYMDNTHLANQEFELDGLGQNQDFLQLIQSDRRIKRIHTQETTLDNIFIEVTGKELVQ</sequence>
<keyword evidence="1" id="KW-0813">Transport</keyword>
<dbReference type="SUPFAM" id="SSF52540">
    <property type="entry name" value="P-loop containing nucleoside triphosphate hydrolases"/>
    <property type="match status" value="1"/>
</dbReference>
<dbReference type="EMBL" id="JAKGTI010000003">
    <property type="protein sequence ID" value="MCF4099603.1"/>
    <property type="molecule type" value="Genomic_DNA"/>
</dbReference>
<name>A0ABS9EDX8_9HYPH</name>
<evidence type="ECO:0000313" key="5">
    <source>
        <dbReference type="EMBL" id="MCF4099603.1"/>
    </source>
</evidence>
<dbReference type="InterPro" id="IPR003593">
    <property type="entry name" value="AAA+_ATPase"/>
</dbReference>
<dbReference type="PANTHER" id="PTHR42711:SF18">
    <property type="entry name" value="ABC TRANSPORTER, ATP-BINDING PROTEIN"/>
    <property type="match status" value="1"/>
</dbReference>
<dbReference type="SMART" id="SM00382">
    <property type="entry name" value="AAA"/>
    <property type="match status" value="1"/>
</dbReference>
<dbReference type="Pfam" id="PF00005">
    <property type="entry name" value="ABC_tran"/>
    <property type="match status" value="1"/>
</dbReference>
<dbReference type="InterPro" id="IPR027417">
    <property type="entry name" value="P-loop_NTPase"/>
</dbReference>
<comment type="caution">
    <text evidence="5">The sequence shown here is derived from an EMBL/GenBank/DDBJ whole genome shotgun (WGS) entry which is preliminary data.</text>
</comment>
<dbReference type="InterPro" id="IPR050763">
    <property type="entry name" value="ABC_transporter_ATP-binding"/>
</dbReference>
<dbReference type="PROSITE" id="PS50893">
    <property type="entry name" value="ABC_TRANSPORTER_2"/>
    <property type="match status" value="1"/>
</dbReference>
<dbReference type="RefSeq" id="WP_236115291.1">
    <property type="nucleotide sequence ID" value="NZ_JAKGTI010000003.1"/>
</dbReference>
<keyword evidence="6" id="KW-1185">Reference proteome</keyword>
<evidence type="ECO:0000256" key="2">
    <source>
        <dbReference type="ARBA" id="ARBA00022741"/>
    </source>
</evidence>